<dbReference type="Proteomes" id="UP000244180">
    <property type="component" value="Unassembled WGS sequence"/>
</dbReference>
<feature type="transmembrane region" description="Helical" evidence="1">
    <location>
        <begin position="30"/>
        <end position="51"/>
    </location>
</feature>
<proteinExistence type="predicted"/>
<keyword evidence="1" id="KW-0472">Membrane</keyword>
<keyword evidence="1" id="KW-1133">Transmembrane helix</keyword>
<keyword evidence="1" id="KW-0812">Transmembrane</keyword>
<feature type="transmembrane region" description="Helical" evidence="1">
    <location>
        <begin position="6"/>
        <end position="23"/>
    </location>
</feature>
<dbReference type="EMBL" id="PEBV01000061">
    <property type="protein sequence ID" value="PTQ50930.1"/>
    <property type="molecule type" value="Genomic_DNA"/>
</dbReference>
<evidence type="ECO:0000256" key="1">
    <source>
        <dbReference type="SAM" id="Phobius"/>
    </source>
</evidence>
<protein>
    <submittedName>
        <fullName evidence="2">Uncharacterized protein</fullName>
    </submittedName>
</protein>
<name>A0A2T5G419_HYDSH</name>
<evidence type="ECO:0000313" key="3">
    <source>
        <dbReference type="Proteomes" id="UP000244180"/>
    </source>
</evidence>
<dbReference type="AlphaFoldDB" id="A0A2T5G419"/>
<reference evidence="2 3" key="1">
    <citation type="submission" date="2017-08" db="EMBL/GenBank/DDBJ databases">
        <title>Burning lignite coal seam in the remote Altai Mountains harbors a hydrogen-driven thermophilic microbial community.</title>
        <authorList>
            <person name="Kadnikov V.V."/>
            <person name="Mardanov A.V."/>
            <person name="Ivasenko D."/>
            <person name="Beletsky A.V."/>
            <person name="Karnachuk O.V."/>
            <person name="Ravin N.V."/>
        </authorList>
    </citation>
    <scope>NUCLEOTIDE SEQUENCE [LARGE SCALE GENOMIC DNA]</scope>
    <source>
        <strain evidence="2">AL33</strain>
    </source>
</reference>
<sequence>MDLIVQSVLYGIIMGIMFDRLAYRGQPFSFVRFLVTTAGYAVAFGILYTLFPPFSMELA</sequence>
<evidence type="ECO:0000313" key="2">
    <source>
        <dbReference type="EMBL" id="PTQ50930.1"/>
    </source>
</evidence>
<organism evidence="2 3">
    <name type="scientific">Hydrogenibacillus schlegelii</name>
    <name type="common">Bacillus schlegelii</name>
    <dbReference type="NCBI Taxonomy" id="1484"/>
    <lineage>
        <taxon>Bacteria</taxon>
        <taxon>Bacillati</taxon>
        <taxon>Bacillota</taxon>
        <taxon>Bacilli</taxon>
        <taxon>Bacillales</taxon>
        <taxon>Bacillales Family X. Incertae Sedis</taxon>
        <taxon>Hydrogenibacillus</taxon>
    </lineage>
</organism>
<accession>A0A2T5G419</accession>
<comment type="caution">
    <text evidence="2">The sequence shown here is derived from an EMBL/GenBank/DDBJ whole genome shotgun (WGS) entry which is preliminary data.</text>
</comment>
<gene>
    <name evidence="2" type="ORF">HSCHL_2042</name>
</gene>
<dbReference type="RefSeq" id="WP_273000793.1">
    <property type="nucleotide sequence ID" value="NZ_PEBV01000061.1"/>
</dbReference>